<dbReference type="AlphaFoldDB" id="A0A183EBD7"/>
<dbReference type="InterPro" id="IPR011009">
    <property type="entry name" value="Kinase-like_dom_sf"/>
</dbReference>
<dbReference type="PROSITE" id="PS00108">
    <property type="entry name" value="PROTEIN_KINASE_ST"/>
    <property type="match status" value="1"/>
</dbReference>
<reference evidence="11" key="1">
    <citation type="submission" date="2016-06" db="UniProtKB">
        <authorList>
            <consortium name="WormBaseParasite"/>
        </authorList>
    </citation>
    <scope>IDENTIFICATION</scope>
</reference>
<dbReference type="SUPFAM" id="SSF56112">
    <property type="entry name" value="Protein kinase-like (PK-like)"/>
    <property type="match status" value="1"/>
</dbReference>
<dbReference type="Pfam" id="PF00069">
    <property type="entry name" value="Pkinase"/>
    <property type="match status" value="1"/>
</dbReference>
<sequence>LVLSCFSSEKESKTAVTTATTSNGKNGEAAKLKKSNTVDGGGGSGGGIPMESSKNGNESEQAATAKAPTTLAKLLGNGNVVRGNVCIGQTVFVPPAPDAKLMFEQRKRNHLYNGAAPISPSAGSESAYGDDEMENEQEEVLGSDDEEQEDPKDYRKGGYHPVAIGDVFNGRYHVIRKMGWGHFSTVWLCWDTVQTRFVAMKILLVAVRNSDDSDAFRERVVQLLDEFSVTGVNGTHICMVFEVLGCNLLKLIIRSNYQGLPLEQVRTITRQVLEGLQYLHEKCHIIHTDIKPENVLVTLTHDQVRRVSLHVLISITQCENPKIQNFVDFFKSGMVFSHLTLFCICRFPVFNLSDRC</sequence>
<dbReference type="PANTHER" id="PTHR47634">
    <property type="entry name" value="PROTEIN KINASE DOMAIN-CONTAINING PROTEIN-RELATED"/>
    <property type="match status" value="1"/>
</dbReference>
<organism evidence="11">
    <name type="scientific">Gongylonema pulchrum</name>
    <dbReference type="NCBI Taxonomy" id="637853"/>
    <lineage>
        <taxon>Eukaryota</taxon>
        <taxon>Metazoa</taxon>
        <taxon>Ecdysozoa</taxon>
        <taxon>Nematoda</taxon>
        <taxon>Chromadorea</taxon>
        <taxon>Rhabditida</taxon>
        <taxon>Spirurina</taxon>
        <taxon>Spiruromorpha</taxon>
        <taxon>Spiruroidea</taxon>
        <taxon>Gongylonematidae</taxon>
        <taxon>Gongylonema</taxon>
    </lineage>
</organism>
<feature type="domain" description="Protein kinase" evidence="10">
    <location>
        <begin position="172"/>
        <end position="356"/>
    </location>
</feature>
<feature type="region of interest" description="Disordered" evidence="9">
    <location>
        <begin position="6"/>
        <end position="65"/>
    </location>
</feature>
<dbReference type="GO" id="GO:0005634">
    <property type="term" value="C:nucleus"/>
    <property type="evidence" value="ECO:0007669"/>
    <property type="project" value="TreeGrafter"/>
</dbReference>
<proteinExistence type="predicted"/>
<comment type="catalytic activity">
    <reaction evidence="8">
        <text>L-seryl-[protein] + ATP = O-phospho-L-seryl-[protein] + ADP + H(+)</text>
        <dbReference type="Rhea" id="RHEA:17989"/>
        <dbReference type="Rhea" id="RHEA-COMP:9863"/>
        <dbReference type="Rhea" id="RHEA-COMP:11604"/>
        <dbReference type="ChEBI" id="CHEBI:15378"/>
        <dbReference type="ChEBI" id="CHEBI:29999"/>
        <dbReference type="ChEBI" id="CHEBI:30616"/>
        <dbReference type="ChEBI" id="CHEBI:83421"/>
        <dbReference type="ChEBI" id="CHEBI:456216"/>
        <dbReference type="EC" id="2.7.11.1"/>
    </reaction>
</comment>
<dbReference type="PANTHER" id="PTHR47634:SF9">
    <property type="entry name" value="PROTEIN KINASE DOMAIN-CONTAINING PROTEIN-RELATED"/>
    <property type="match status" value="1"/>
</dbReference>
<dbReference type="Gene3D" id="1.10.510.10">
    <property type="entry name" value="Transferase(Phosphotransferase) domain 1"/>
    <property type="match status" value="1"/>
</dbReference>
<dbReference type="SMART" id="SM00220">
    <property type="entry name" value="S_TKc"/>
    <property type="match status" value="1"/>
</dbReference>
<dbReference type="InterPro" id="IPR000719">
    <property type="entry name" value="Prot_kinase_dom"/>
</dbReference>
<keyword evidence="2" id="KW-0723">Serine/threonine-protein kinase</keyword>
<evidence type="ECO:0000256" key="6">
    <source>
        <dbReference type="ARBA" id="ARBA00022840"/>
    </source>
</evidence>
<dbReference type="WBParaSite" id="GPUH_0001830301-mRNA-1">
    <property type="protein sequence ID" value="GPUH_0001830301-mRNA-1"/>
    <property type="gene ID" value="GPUH_0001830301"/>
</dbReference>
<keyword evidence="3" id="KW-0808">Transferase</keyword>
<feature type="compositionally biased region" description="Gly residues" evidence="9">
    <location>
        <begin position="39"/>
        <end position="48"/>
    </location>
</feature>
<dbReference type="PROSITE" id="PS50011">
    <property type="entry name" value="PROTEIN_KINASE_DOM"/>
    <property type="match status" value="1"/>
</dbReference>
<accession>A0A183EBD7</accession>
<evidence type="ECO:0000313" key="11">
    <source>
        <dbReference type="WBParaSite" id="GPUH_0001830301-mRNA-1"/>
    </source>
</evidence>
<evidence type="ECO:0000256" key="9">
    <source>
        <dbReference type="SAM" id="MobiDB-lite"/>
    </source>
</evidence>
<feature type="compositionally biased region" description="Acidic residues" evidence="9">
    <location>
        <begin position="128"/>
        <end position="150"/>
    </location>
</feature>
<feature type="compositionally biased region" description="Polar residues" evidence="9">
    <location>
        <begin position="52"/>
        <end position="61"/>
    </location>
</feature>
<evidence type="ECO:0000256" key="4">
    <source>
        <dbReference type="ARBA" id="ARBA00022741"/>
    </source>
</evidence>
<feature type="region of interest" description="Disordered" evidence="9">
    <location>
        <begin position="113"/>
        <end position="157"/>
    </location>
</feature>
<dbReference type="GO" id="GO:0005524">
    <property type="term" value="F:ATP binding"/>
    <property type="evidence" value="ECO:0007669"/>
    <property type="project" value="UniProtKB-KW"/>
</dbReference>
<dbReference type="GO" id="GO:0000245">
    <property type="term" value="P:spliceosomal complex assembly"/>
    <property type="evidence" value="ECO:0007669"/>
    <property type="project" value="TreeGrafter"/>
</dbReference>
<evidence type="ECO:0000259" key="10">
    <source>
        <dbReference type="PROSITE" id="PS50011"/>
    </source>
</evidence>
<evidence type="ECO:0000256" key="8">
    <source>
        <dbReference type="ARBA" id="ARBA00048679"/>
    </source>
</evidence>
<dbReference type="InterPro" id="IPR051334">
    <property type="entry name" value="SRPK"/>
</dbReference>
<evidence type="ECO:0000256" key="5">
    <source>
        <dbReference type="ARBA" id="ARBA00022777"/>
    </source>
</evidence>
<dbReference type="Gene3D" id="3.30.200.20">
    <property type="entry name" value="Phosphorylase Kinase, domain 1"/>
    <property type="match status" value="1"/>
</dbReference>
<dbReference type="GO" id="GO:0004674">
    <property type="term" value="F:protein serine/threonine kinase activity"/>
    <property type="evidence" value="ECO:0007669"/>
    <property type="project" value="UniProtKB-KW"/>
</dbReference>
<dbReference type="GO" id="GO:0050684">
    <property type="term" value="P:regulation of mRNA processing"/>
    <property type="evidence" value="ECO:0007669"/>
    <property type="project" value="TreeGrafter"/>
</dbReference>
<evidence type="ECO:0000256" key="2">
    <source>
        <dbReference type="ARBA" id="ARBA00022527"/>
    </source>
</evidence>
<name>A0A183EBD7_9BILA</name>
<evidence type="ECO:0000256" key="1">
    <source>
        <dbReference type="ARBA" id="ARBA00012513"/>
    </source>
</evidence>
<feature type="compositionally biased region" description="Polar residues" evidence="9">
    <location>
        <begin position="14"/>
        <end position="25"/>
    </location>
</feature>
<dbReference type="EC" id="2.7.11.1" evidence="1"/>
<evidence type="ECO:0000256" key="3">
    <source>
        <dbReference type="ARBA" id="ARBA00022679"/>
    </source>
</evidence>
<keyword evidence="5" id="KW-0418">Kinase</keyword>
<comment type="catalytic activity">
    <reaction evidence="7">
        <text>L-threonyl-[protein] + ATP = O-phospho-L-threonyl-[protein] + ADP + H(+)</text>
        <dbReference type="Rhea" id="RHEA:46608"/>
        <dbReference type="Rhea" id="RHEA-COMP:11060"/>
        <dbReference type="Rhea" id="RHEA-COMP:11605"/>
        <dbReference type="ChEBI" id="CHEBI:15378"/>
        <dbReference type="ChEBI" id="CHEBI:30013"/>
        <dbReference type="ChEBI" id="CHEBI:30616"/>
        <dbReference type="ChEBI" id="CHEBI:61977"/>
        <dbReference type="ChEBI" id="CHEBI:456216"/>
        <dbReference type="EC" id="2.7.11.1"/>
    </reaction>
</comment>
<evidence type="ECO:0000256" key="7">
    <source>
        <dbReference type="ARBA" id="ARBA00047899"/>
    </source>
</evidence>
<dbReference type="FunFam" id="3.30.200.20:FF:000770">
    <property type="entry name" value="SRSF protein kinase 2"/>
    <property type="match status" value="1"/>
</dbReference>
<dbReference type="InterPro" id="IPR008271">
    <property type="entry name" value="Ser/Thr_kinase_AS"/>
</dbReference>
<dbReference type="GO" id="GO:0005737">
    <property type="term" value="C:cytoplasm"/>
    <property type="evidence" value="ECO:0007669"/>
    <property type="project" value="TreeGrafter"/>
</dbReference>
<keyword evidence="4" id="KW-0547">Nucleotide-binding</keyword>
<protein>
    <recommendedName>
        <fullName evidence="1">non-specific serine/threonine protein kinase</fullName>
        <ecNumber evidence="1">2.7.11.1</ecNumber>
    </recommendedName>
</protein>
<keyword evidence="6" id="KW-0067">ATP-binding</keyword>